<keyword evidence="1 3" id="KW-0597">Phosphoprotein</keyword>
<evidence type="ECO:0000256" key="3">
    <source>
        <dbReference type="PROSITE-ProRule" id="PRU00169"/>
    </source>
</evidence>
<protein>
    <submittedName>
        <fullName evidence="6">DNA-binding NarL/FixJ family response regulator</fullName>
    </submittedName>
</protein>
<dbReference type="CDD" id="cd06170">
    <property type="entry name" value="LuxR_C_like"/>
    <property type="match status" value="1"/>
</dbReference>
<dbReference type="InterPro" id="IPR001789">
    <property type="entry name" value="Sig_transdc_resp-reg_receiver"/>
</dbReference>
<evidence type="ECO:0000313" key="6">
    <source>
        <dbReference type="EMBL" id="MBP2436792.1"/>
    </source>
</evidence>
<dbReference type="SMART" id="SM00448">
    <property type="entry name" value="REC"/>
    <property type="match status" value="1"/>
</dbReference>
<dbReference type="CDD" id="cd17535">
    <property type="entry name" value="REC_NarL-like"/>
    <property type="match status" value="1"/>
</dbReference>
<keyword evidence="7" id="KW-1185">Reference proteome</keyword>
<dbReference type="PROSITE" id="PS50110">
    <property type="entry name" value="RESPONSE_REGULATORY"/>
    <property type="match status" value="1"/>
</dbReference>
<evidence type="ECO:0000259" key="5">
    <source>
        <dbReference type="PROSITE" id="PS50110"/>
    </source>
</evidence>
<dbReference type="PROSITE" id="PS50043">
    <property type="entry name" value="HTH_LUXR_2"/>
    <property type="match status" value="1"/>
</dbReference>
<dbReference type="PANTHER" id="PTHR43214:SF43">
    <property type="entry name" value="TWO-COMPONENT RESPONSE REGULATOR"/>
    <property type="match status" value="1"/>
</dbReference>
<name>A0ABS4ZHP0_9MICO</name>
<evidence type="ECO:0000259" key="4">
    <source>
        <dbReference type="PROSITE" id="PS50043"/>
    </source>
</evidence>
<comment type="caution">
    <text evidence="6">The sequence shown here is derived from an EMBL/GenBank/DDBJ whole genome shotgun (WGS) entry which is preliminary data.</text>
</comment>
<sequence>MREISVVVVDDDKLVRRSLATFFRAVEDITLVGEAADGVEGLEVARATKPDVVMLDLHMPRMGGIEAATAIRAELPDTGVLAITTFGTADVVVPMIRAGASGYLLKDSEPEDIIAAVRRVHAGEGALSPAVTGRLIETIQDAQPVSHVELSPDQVLSDRERDVLDQLALGRSNGEIARALHVSESTVKTHLRSIMVKWGARDRVQILIRAARAGLVLLS</sequence>
<feature type="domain" description="Response regulatory" evidence="5">
    <location>
        <begin position="5"/>
        <end position="121"/>
    </location>
</feature>
<feature type="modified residue" description="4-aspartylphosphate" evidence="3">
    <location>
        <position position="56"/>
    </location>
</feature>
<dbReference type="InterPro" id="IPR058245">
    <property type="entry name" value="NreC/VraR/RcsB-like_REC"/>
</dbReference>
<dbReference type="PROSITE" id="PS00622">
    <property type="entry name" value="HTH_LUXR_1"/>
    <property type="match status" value="1"/>
</dbReference>
<dbReference type="Gene3D" id="3.40.50.2300">
    <property type="match status" value="1"/>
</dbReference>
<dbReference type="SUPFAM" id="SSF52172">
    <property type="entry name" value="CheY-like"/>
    <property type="match status" value="1"/>
</dbReference>
<dbReference type="EMBL" id="JAGIOL010000001">
    <property type="protein sequence ID" value="MBP2436792.1"/>
    <property type="molecule type" value="Genomic_DNA"/>
</dbReference>
<gene>
    <name evidence="6" type="ORF">JOF34_001378</name>
</gene>
<proteinExistence type="predicted"/>
<dbReference type="Proteomes" id="UP001519362">
    <property type="component" value="Unassembled WGS sequence"/>
</dbReference>
<keyword evidence="2 6" id="KW-0238">DNA-binding</keyword>
<dbReference type="SMART" id="SM00421">
    <property type="entry name" value="HTH_LUXR"/>
    <property type="match status" value="1"/>
</dbReference>
<evidence type="ECO:0000313" key="7">
    <source>
        <dbReference type="Proteomes" id="UP001519362"/>
    </source>
</evidence>
<dbReference type="InterPro" id="IPR000792">
    <property type="entry name" value="Tscrpt_reg_LuxR_C"/>
</dbReference>
<accession>A0ABS4ZHP0</accession>
<organism evidence="6 7">
    <name type="scientific">Microbacterium amylolyticum</name>
    <dbReference type="NCBI Taxonomy" id="936337"/>
    <lineage>
        <taxon>Bacteria</taxon>
        <taxon>Bacillati</taxon>
        <taxon>Actinomycetota</taxon>
        <taxon>Actinomycetes</taxon>
        <taxon>Micrococcales</taxon>
        <taxon>Microbacteriaceae</taxon>
        <taxon>Microbacterium</taxon>
    </lineage>
</organism>
<dbReference type="Pfam" id="PF00072">
    <property type="entry name" value="Response_reg"/>
    <property type="match status" value="1"/>
</dbReference>
<evidence type="ECO:0000256" key="1">
    <source>
        <dbReference type="ARBA" id="ARBA00022553"/>
    </source>
</evidence>
<dbReference type="InterPro" id="IPR016032">
    <property type="entry name" value="Sig_transdc_resp-reg_C-effctor"/>
</dbReference>
<dbReference type="Pfam" id="PF00196">
    <property type="entry name" value="GerE"/>
    <property type="match status" value="1"/>
</dbReference>
<dbReference type="PRINTS" id="PR00038">
    <property type="entry name" value="HTHLUXR"/>
</dbReference>
<feature type="domain" description="HTH luxR-type" evidence="4">
    <location>
        <begin position="149"/>
        <end position="214"/>
    </location>
</feature>
<dbReference type="RefSeq" id="WP_165135515.1">
    <property type="nucleotide sequence ID" value="NZ_CP049253.1"/>
</dbReference>
<dbReference type="InterPro" id="IPR011006">
    <property type="entry name" value="CheY-like_superfamily"/>
</dbReference>
<evidence type="ECO:0000256" key="2">
    <source>
        <dbReference type="ARBA" id="ARBA00023125"/>
    </source>
</evidence>
<dbReference type="SUPFAM" id="SSF46894">
    <property type="entry name" value="C-terminal effector domain of the bipartite response regulators"/>
    <property type="match status" value="1"/>
</dbReference>
<reference evidence="6 7" key="1">
    <citation type="submission" date="2021-03" db="EMBL/GenBank/DDBJ databases">
        <title>Sequencing the genomes of 1000 actinobacteria strains.</title>
        <authorList>
            <person name="Klenk H.-P."/>
        </authorList>
    </citation>
    <scope>NUCLEOTIDE SEQUENCE [LARGE SCALE GENOMIC DNA]</scope>
    <source>
        <strain evidence="6 7">DSM 24221</strain>
    </source>
</reference>
<dbReference type="PANTHER" id="PTHR43214">
    <property type="entry name" value="TWO-COMPONENT RESPONSE REGULATOR"/>
    <property type="match status" value="1"/>
</dbReference>
<dbReference type="GO" id="GO:0003677">
    <property type="term" value="F:DNA binding"/>
    <property type="evidence" value="ECO:0007669"/>
    <property type="project" value="UniProtKB-KW"/>
</dbReference>
<dbReference type="InterPro" id="IPR039420">
    <property type="entry name" value="WalR-like"/>
</dbReference>